<sequence length="394" mass="43213">MKINNKNSTLAEVNYSKMTILLCWTGMVIMCSLYLTIPLSSTFITQFNINSAQAGLTGSLFSLGFAIGCLFYGALADKYGRKKVMTIGLCALALITMLIGYTHHFVILLLLRSVQGLAAASFSPVALAYVVAIFPNHRKVTTIGFISTGFLIAGILGQVISSWISTYYGWNLIFILFGVLYILTILWLKIGLTQDSIQQPDLNIWSYLKQLTIVIRQRNLIFTYIIAFLLLFSFIVMYILLGNNLQSDVFGVTPLQMLWIRMIGILGMICSPFSGTISRKIGVRNTLLLGLGLGIISLLMMGWLHHLVLIVICSVIFVAGIAIAVPSLVALVGQLGGSYRGIAVSVYTFFLFAGTSVAPIWSVYILSLHPTQSFIYSALVLTVAVIASLCIRIK</sequence>
<feature type="transmembrane region" description="Helical" evidence="8">
    <location>
        <begin position="253"/>
        <end position="274"/>
    </location>
</feature>
<feature type="transmembrane region" description="Helical" evidence="8">
    <location>
        <begin position="220"/>
        <end position="241"/>
    </location>
</feature>
<evidence type="ECO:0000313" key="10">
    <source>
        <dbReference type="EMBL" id="WCT55620.1"/>
    </source>
</evidence>
<keyword evidence="5 8" id="KW-0812">Transmembrane</keyword>
<dbReference type="Pfam" id="PF07690">
    <property type="entry name" value="MFS_1"/>
    <property type="match status" value="1"/>
</dbReference>
<dbReference type="InterPro" id="IPR020846">
    <property type="entry name" value="MFS_dom"/>
</dbReference>
<feature type="transmembrane region" description="Helical" evidence="8">
    <location>
        <begin position="142"/>
        <end position="161"/>
    </location>
</feature>
<evidence type="ECO:0000256" key="2">
    <source>
        <dbReference type="ARBA" id="ARBA00008335"/>
    </source>
</evidence>
<evidence type="ECO:0000256" key="7">
    <source>
        <dbReference type="ARBA" id="ARBA00023136"/>
    </source>
</evidence>
<dbReference type="InterPro" id="IPR036259">
    <property type="entry name" value="MFS_trans_sf"/>
</dbReference>
<dbReference type="AlphaFoldDB" id="A0AAX3M124"/>
<evidence type="ECO:0000256" key="1">
    <source>
        <dbReference type="ARBA" id="ARBA00004651"/>
    </source>
</evidence>
<keyword evidence="3" id="KW-0813">Transport</keyword>
<evidence type="ECO:0000256" key="8">
    <source>
        <dbReference type="SAM" id="Phobius"/>
    </source>
</evidence>
<dbReference type="GO" id="GO:0005886">
    <property type="term" value="C:plasma membrane"/>
    <property type="evidence" value="ECO:0007669"/>
    <property type="project" value="UniProtKB-SubCell"/>
</dbReference>
<feature type="transmembrane region" description="Helical" evidence="8">
    <location>
        <begin position="344"/>
        <end position="367"/>
    </location>
</feature>
<dbReference type="PANTHER" id="PTHR43271:SF2">
    <property type="entry name" value="BLL2771 PROTEIN"/>
    <property type="match status" value="1"/>
</dbReference>
<dbReference type="PROSITE" id="PS50850">
    <property type="entry name" value="MFS"/>
    <property type="match status" value="1"/>
</dbReference>
<dbReference type="Gene3D" id="1.20.1250.20">
    <property type="entry name" value="MFS general substrate transporter like domains"/>
    <property type="match status" value="1"/>
</dbReference>
<comment type="similarity">
    <text evidence="2">Belongs to the major facilitator superfamily.</text>
</comment>
<evidence type="ECO:0000256" key="5">
    <source>
        <dbReference type="ARBA" id="ARBA00022692"/>
    </source>
</evidence>
<keyword evidence="11" id="KW-1185">Reference proteome</keyword>
<proteinExistence type="inferred from homology"/>
<dbReference type="GO" id="GO:0022857">
    <property type="term" value="F:transmembrane transporter activity"/>
    <property type="evidence" value="ECO:0007669"/>
    <property type="project" value="InterPro"/>
</dbReference>
<evidence type="ECO:0000256" key="3">
    <source>
        <dbReference type="ARBA" id="ARBA00022448"/>
    </source>
</evidence>
<reference evidence="10 11" key="1">
    <citation type="submission" date="2023-02" db="EMBL/GenBank/DDBJ databases">
        <title>Genome sequence of Paenibacillus kyungheensis KACC 18744.</title>
        <authorList>
            <person name="Kim S."/>
            <person name="Heo J."/>
            <person name="Kwon S.-W."/>
        </authorList>
    </citation>
    <scope>NUCLEOTIDE SEQUENCE [LARGE SCALE GENOMIC DNA]</scope>
    <source>
        <strain evidence="10 11">KACC 18744</strain>
    </source>
</reference>
<feature type="transmembrane region" description="Helical" evidence="8">
    <location>
        <begin position="87"/>
        <end position="111"/>
    </location>
</feature>
<feature type="transmembrane region" description="Helical" evidence="8">
    <location>
        <begin position="167"/>
        <end position="188"/>
    </location>
</feature>
<dbReference type="RefSeq" id="WP_273613981.1">
    <property type="nucleotide sequence ID" value="NZ_CP117416.1"/>
</dbReference>
<dbReference type="PANTHER" id="PTHR43271">
    <property type="entry name" value="BLL2771 PROTEIN"/>
    <property type="match status" value="1"/>
</dbReference>
<feature type="transmembrane region" description="Helical" evidence="8">
    <location>
        <begin position="286"/>
        <end position="303"/>
    </location>
</feature>
<feature type="transmembrane region" description="Helical" evidence="8">
    <location>
        <begin position="56"/>
        <end position="75"/>
    </location>
</feature>
<protein>
    <submittedName>
        <fullName evidence="10">MFS transporter</fullName>
    </submittedName>
</protein>
<dbReference type="SUPFAM" id="SSF103473">
    <property type="entry name" value="MFS general substrate transporter"/>
    <property type="match status" value="1"/>
</dbReference>
<evidence type="ECO:0000259" key="9">
    <source>
        <dbReference type="PROSITE" id="PS50850"/>
    </source>
</evidence>
<keyword evidence="7 8" id="KW-0472">Membrane</keyword>
<dbReference type="CDD" id="cd17324">
    <property type="entry name" value="MFS_NepI_like"/>
    <property type="match status" value="1"/>
</dbReference>
<gene>
    <name evidence="10" type="ORF">PQ456_21145</name>
</gene>
<dbReference type="Proteomes" id="UP001220509">
    <property type="component" value="Chromosome"/>
</dbReference>
<comment type="subcellular location">
    <subcellularLocation>
        <location evidence="1">Cell membrane</location>
        <topology evidence="1">Multi-pass membrane protein</topology>
    </subcellularLocation>
</comment>
<feature type="transmembrane region" description="Helical" evidence="8">
    <location>
        <begin position="373"/>
        <end position="391"/>
    </location>
</feature>
<keyword evidence="4" id="KW-1003">Cell membrane</keyword>
<accession>A0AAX3M124</accession>
<evidence type="ECO:0000256" key="4">
    <source>
        <dbReference type="ARBA" id="ARBA00022475"/>
    </source>
</evidence>
<evidence type="ECO:0000313" key="11">
    <source>
        <dbReference type="Proteomes" id="UP001220509"/>
    </source>
</evidence>
<dbReference type="InterPro" id="IPR011701">
    <property type="entry name" value="MFS"/>
</dbReference>
<dbReference type="EMBL" id="CP117416">
    <property type="protein sequence ID" value="WCT55620.1"/>
    <property type="molecule type" value="Genomic_DNA"/>
</dbReference>
<dbReference type="KEGG" id="pka:PQ456_21145"/>
<keyword evidence="6 8" id="KW-1133">Transmembrane helix</keyword>
<feature type="transmembrane region" description="Helical" evidence="8">
    <location>
        <begin position="21"/>
        <end position="44"/>
    </location>
</feature>
<feature type="transmembrane region" description="Helical" evidence="8">
    <location>
        <begin position="309"/>
        <end position="332"/>
    </location>
</feature>
<feature type="transmembrane region" description="Helical" evidence="8">
    <location>
        <begin position="117"/>
        <end position="135"/>
    </location>
</feature>
<name>A0AAX3M124_9BACL</name>
<feature type="domain" description="Major facilitator superfamily (MFS) profile" evidence="9">
    <location>
        <begin position="18"/>
        <end position="394"/>
    </location>
</feature>
<organism evidence="10 11">
    <name type="scientific">Paenibacillus kyungheensis</name>
    <dbReference type="NCBI Taxonomy" id="1452732"/>
    <lineage>
        <taxon>Bacteria</taxon>
        <taxon>Bacillati</taxon>
        <taxon>Bacillota</taxon>
        <taxon>Bacilli</taxon>
        <taxon>Bacillales</taxon>
        <taxon>Paenibacillaceae</taxon>
        <taxon>Paenibacillus</taxon>
    </lineage>
</organism>
<evidence type="ECO:0000256" key="6">
    <source>
        <dbReference type="ARBA" id="ARBA00022989"/>
    </source>
</evidence>